<dbReference type="EMBL" id="CABPSO010000002">
    <property type="protein sequence ID" value="VVE61953.1"/>
    <property type="molecule type" value="Genomic_DNA"/>
</dbReference>
<feature type="region of interest" description="Disordered" evidence="1">
    <location>
        <begin position="201"/>
        <end position="220"/>
    </location>
</feature>
<evidence type="ECO:0000313" key="2">
    <source>
        <dbReference type="EMBL" id="VVE61953.1"/>
    </source>
</evidence>
<name>A0ABY6WEU7_9BURK</name>
<dbReference type="Proteomes" id="UP000361468">
    <property type="component" value="Unassembled WGS sequence"/>
</dbReference>
<organism evidence="2 3">
    <name type="scientific">Pandoraea pnomenusa</name>
    <dbReference type="NCBI Taxonomy" id="93220"/>
    <lineage>
        <taxon>Bacteria</taxon>
        <taxon>Pseudomonadati</taxon>
        <taxon>Pseudomonadota</taxon>
        <taxon>Betaproteobacteria</taxon>
        <taxon>Burkholderiales</taxon>
        <taxon>Burkholderiaceae</taxon>
        <taxon>Pandoraea</taxon>
    </lineage>
</organism>
<gene>
    <name evidence="2" type="ORF">PPN31119_00690</name>
</gene>
<proteinExistence type="predicted"/>
<feature type="compositionally biased region" description="Gly residues" evidence="1">
    <location>
        <begin position="201"/>
        <end position="212"/>
    </location>
</feature>
<comment type="caution">
    <text evidence="2">The sequence shown here is derived from an EMBL/GenBank/DDBJ whole genome shotgun (WGS) entry which is preliminary data.</text>
</comment>
<dbReference type="Pfam" id="PF12266">
    <property type="entry name" value="DUF3613"/>
    <property type="match status" value="1"/>
</dbReference>
<feature type="region of interest" description="Disordered" evidence="1">
    <location>
        <begin position="75"/>
        <end position="94"/>
    </location>
</feature>
<accession>A0ABY6WEU7</accession>
<evidence type="ECO:0000313" key="3">
    <source>
        <dbReference type="Proteomes" id="UP000361468"/>
    </source>
</evidence>
<keyword evidence="3" id="KW-1185">Reference proteome</keyword>
<sequence length="220" mass="21923">MTPRIVRTREATSDPLGKRVTQIQGEVIMAVQTSQRASGTRPPPAMRLAVAMLALWAVEVVAQINPPITGSMGGTDARAVAPTQAQSAPVARPQAVPTITTTGAPGAATAATAGAPQASPIPANVVRRTTPLRVGEHAADGMLGDETQALLALQASGMAAGPGLPMLGATTTRAYKRYLDSFAYPIPEFFSAVVQNNGAGGGSGGGGVGGATATGAGASQ</sequence>
<reference evidence="2 3" key="1">
    <citation type="submission" date="2019-08" db="EMBL/GenBank/DDBJ databases">
        <authorList>
            <person name="Peeters C."/>
        </authorList>
    </citation>
    <scope>NUCLEOTIDE SEQUENCE [LARGE SCALE GENOMIC DNA]</scope>
    <source>
        <strain evidence="2 3">LMG 31119</strain>
    </source>
</reference>
<evidence type="ECO:0000256" key="1">
    <source>
        <dbReference type="SAM" id="MobiDB-lite"/>
    </source>
</evidence>
<protein>
    <recommendedName>
        <fullName evidence="4">DUF3613 domain-containing protein</fullName>
    </recommendedName>
</protein>
<evidence type="ECO:0008006" key="4">
    <source>
        <dbReference type="Google" id="ProtNLM"/>
    </source>
</evidence>
<dbReference type="InterPro" id="IPR022053">
    <property type="entry name" value="DUF3613"/>
</dbReference>